<organism evidence="1 2">
    <name type="scientific">Dendrobium catenatum</name>
    <dbReference type="NCBI Taxonomy" id="906689"/>
    <lineage>
        <taxon>Eukaryota</taxon>
        <taxon>Viridiplantae</taxon>
        <taxon>Streptophyta</taxon>
        <taxon>Embryophyta</taxon>
        <taxon>Tracheophyta</taxon>
        <taxon>Spermatophyta</taxon>
        <taxon>Magnoliopsida</taxon>
        <taxon>Liliopsida</taxon>
        <taxon>Asparagales</taxon>
        <taxon>Orchidaceae</taxon>
        <taxon>Epidendroideae</taxon>
        <taxon>Malaxideae</taxon>
        <taxon>Dendrobiinae</taxon>
        <taxon>Dendrobium</taxon>
    </lineage>
</organism>
<dbReference type="EMBL" id="KZ502027">
    <property type="protein sequence ID" value="PKU84826.1"/>
    <property type="molecule type" value="Genomic_DNA"/>
</dbReference>
<dbReference type="Proteomes" id="UP000233837">
    <property type="component" value="Unassembled WGS sequence"/>
</dbReference>
<gene>
    <name evidence="1" type="ORF">MA16_Dca022316</name>
</gene>
<accession>A0A2I0XAB0</accession>
<proteinExistence type="predicted"/>
<reference evidence="1 2" key="1">
    <citation type="journal article" date="2016" name="Sci. Rep.">
        <title>The Dendrobium catenatum Lindl. genome sequence provides insights into polysaccharide synthase, floral development and adaptive evolution.</title>
        <authorList>
            <person name="Zhang G.Q."/>
            <person name="Xu Q."/>
            <person name="Bian C."/>
            <person name="Tsai W.C."/>
            <person name="Yeh C.M."/>
            <person name="Liu K.W."/>
            <person name="Yoshida K."/>
            <person name="Zhang L.S."/>
            <person name="Chang S.B."/>
            <person name="Chen F."/>
            <person name="Shi Y."/>
            <person name="Su Y.Y."/>
            <person name="Zhang Y.Q."/>
            <person name="Chen L.J."/>
            <person name="Yin Y."/>
            <person name="Lin M."/>
            <person name="Huang H."/>
            <person name="Deng H."/>
            <person name="Wang Z.W."/>
            <person name="Zhu S.L."/>
            <person name="Zhao X."/>
            <person name="Deng C."/>
            <person name="Niu S.C."/>
            <person name="Huang J."/>
            <person name="Wang M."/>
            <person name="Liu G.H."/>
            <person name="Yang H.J."/>
            <person name="Xiao X.J."/>
            <person name="Hsiao Y.Y."/>
            <person name="Wu W.L."/>
            <person name="Chen Y.Y."/>
            <person name="Mitsuda N."/>
            <person name="Ohme-Takagi M."/>
            <person name="Luo Y.B."/>
            <person name="Van de Peer Y."/>
            <person name="Liu Z.J."/>
        </authorList>
    </citation>
    <scope>NUCLEOTIDE SEQUENCE [LARGE SCALE GENOMIC DNA]</scope>
    <source>
        <tissue evidence="1">The whole plant</tissue>
    </source>
</reference>
<keyword evidence="2" id="KW-1185">Reference proteome</keyword>
<evidence type="ECO:0000313" key="1">
    <source>
        <dbReference type="EMBL" id="PKU84826.1"/>
    </source>
</evidence>
<sequence length="519" mass="57439">MLLMVADVRRPPVAGVPLHGRRSSSRATISLECLYSSSPLAFGDEKSVFSQMSKSKMKSNRYRLIDPNSKELVIGTIMNVDEDCNILDLKKEGLISKLMKAGNCESGDLGDYVKVPSIPVHYVGFSLDLFCLSDSCELPFSYCYFFVGFPCCALSQVPGKGKDVVEELFRQKKEIHYFQVGYGIAEENRGVGASSSAGRKLNSYKDFFSKSLPSSPVNHEILSEFLIIGNIEDAINVDVDLSLKKEKVFVPKSGIPNLELLGKVADEQDKDNKEIIIPRTGADVTCLEECPAVEVQMVEEMEQGIISGDSTAVEILNKFDVLSGLEESNDISYEKICQRDLVLYRHLESEQPKGSLLTLGECEQPNCSLPTLGECERMKGSLPTLGECERIKGSLPTLRVCERTDSSLPTLGECKRMTVLCCTGFSGVIRAIPPANSDEISQGGPGQWKPSIQWWKSVGVKTSGLKGGRRCDFERDTGSFHWRSLERVKRSIWELEGRACEVEGALGNDFERFRMLLAV</sequence>
<reference evidence="1 2" key="2">
    <citation type="journal article" date="2017" name="Nature">
        <title>The Apostasia genome and the evolution of orchids.</title>
        <authorList>
            <person name="Zhang G.Q."/>
            <person name="Liu K.W."/>
            <person name="Li Z."/>
            <person name="Lohaus R."/>
            <person name="Hsiao Y.Y."/>
            <person name="Niu S.C."/>
            <person name="Wang J.Y."/>
            <person name="Lin Y.C."/>
            <person name="Xu Q."/>
            <person name="Chen L.J."/>
            <person name="Yoshida K."/>
            <person name="Fujiwara S."/>
            <person name="Wang Z.W."/>
            <person name="Zhang Y.Q."/>
            <person name="Mitsuda N."/>
            <person name="Wang M."/>
            <person name="Liu G.H."/>
            <person name="Pecoraro L."/>
            <person name="Huang H.X."/>
            <person name="Xiao X.J."/>
            <person name="Lin M."/>
            <person name="Wu X.Y."/>
            <person name="Wu W.L."/>
            <person name="Chen Y.Y."/>
            <person name="Chang S.B."/>
            <person name="Sakamoto S."/>
            <person name="Ohme-Takagi M."/>
            <person name="Yagi M."/>
            <person name="Zeng S.J."/>
            <person name="Shen C.Y."/>
            <person name="Yeh C.M."/>
            <person name="Luo Y.B."/>
            <person name="Tsai W.C."/>
            <person name="Van de Peer Y."/>
            <person name="Liu Z.J."/>
        </authorList>
    </citation>
    <scope>NUCLEOTIDE SEQUENCE [LARGE SCALE GENOMIC DNA]</scope>
    <source>
        <tissue evidence="1">The whole plant</tissue>
    </source>
</reference>
<name>A0A2I0XAB0_9ASPA</name>
<dbReference type="AlphaFoldDB" id="A0A2I0XAB0"/>
<protein>
    <submittedName>
        <fullName evidence="1">Uncharacterized protein</fullName>
    </submittedName>
</protein>
<evidence type="ECO:0000313" key="2">
    <source>
        <dbReference type="Proteomes" id="UP000233837"/>
    </source>
</evidence>